<proteinExistence type="predicted"/>
<name>A0A4Y1YM63_9PROT</name>
<dbReference type="Pfam" id="PF02566">
    <property type="entry name" value="OsmC"/>
    <property type="match status" value="1"/>
</dbReference>
<dbReference type="PANTHER" id="PTHR34352">
    <property type="entry name" value="PROTEIN YHFA"/>
    <property type="match status" value="1"/>
</dbReference>
<dbReference type="Gene3D" id="3.30.300.20">
    <property type="match status" value="1"/>
</dbReference>
<dbReference type="Proteomes" id="UP000316473">
    <property type="component" value="Chromosome"/>
</dbReference>
<accession>A0A4Y1YM63</accession>
<dbReference type="SUPFAM" id="SSF82784">
    <property type="entry name" value="OsmC-like"/>
    <property type="match status" value="1"/>
</dbReference>
<dbReference type="KEGG" id="nst:Nstercoris_01502"/>
<sequence>MKARITWQEGVCFIGQTESGHTVTMDGAPEAGGENKGARPMEMMLLGMGGCTSFDVIYILRKGRQEVTDCQVEITAQRATRVPKVFTNIHLHFVISGRSLDHKLVGRAINLSAEKYCSASMMLRTTVNITHDFEIQEIA</sequence>
<protein>
    <submittedName>
        <fullName evidence="1">Protein YhfA</fullName>
    </submittedName>
</protein>
<evidence type="ECO:0000313" key="2">
    <source>
        <dbReference type="Proteomes" id="UP000316473"/>
    </source>
</evidence>
<evidence type="ECO:0000313" key="1">
    <source>
        <dbReference type="EMBL" id="BBL35240.1"/>
    </source>
</evidence>
<dbReference type="InterPro" id="IPR003718">
    <property type="entry name" value="OsmC/Ohr_fam"/>
</dbReference>
<dbReference type="InterPro" id="IPR015946">
    <property type="entry name" value="KH_dom-like_a/b"/>
</dbReference>
<dbReference type="EMBL" id="AP019755">
    <property type="protein sequence ID" value="BBL35240.1"/>
    <property type="molecule type" value="Genomic_DNA"/>
</dbReference>
<organism evidence="1 2">
    <name type="scientific">Nitrosomonas stercoris</name>
    <dbReference type="NCBI Taxonomy" id="1444684"/>
    <lineage>
        <taxon>Bacteria</taxon>
        <taxon>Pseudomonadati</taxon>
        <taxon>Pseudomonadota</taxon>
        <taxon>Betaproteobacteria</taxon>
        <taxon>Nitrosomonadales</taxon>
        <taxon>Nitrosomonadaceae</taxon>
        <taxon>Nitrosomonas</taxon>
    </lineage>
</organism>
<dbReference type="PANTHER" id="PTHR34352:SF1">
    <property type="entry name" value="PROTEIN YHFA"/>
    <property type="match status" value="1"/>
</dbReference>
<keyword evidence="2" id="KW-1185">Reference proteome</keyword>
<gene>
    <name evidence="1" type="ORF">Nstercoris_01502</name>
</gene>
<dbReference type="Gene3D" id="2.20.25.10">
    <property type="match status" value="1"/>
</dbReference>
<dbReference type="NCBIfam" id="NF008009">
    <property type="entry name" value="PRK10738.1"/>
    <property type="match status" value="1"/>
</dbReference>
<dbReference type="InterPro" id="IPR036102">
    <property type="entry name" value="OsmC/Ohrsf"/>
</dbReference>
<reference evidence="1 2" key="1">
    <citation type="submission" date="2019-06" db="EMBL/GenBank/DDBJ databases">
        <title>Nitrosomonas stercoris KYUHI-S whole genome shotgun sequence.</title>
        <authorList>
            <person name="Nakagawa T."/>
            <person name="Tsuchiya Y."/>
            <person name="Takahashi R."/>
        </authorList>
    </citation>
    <scope>NUCLEOTIDE SEQUENCE [LARGE SCALE GENOMIC DNA]</scope>
    <source>
        <strain evidence="1 2">KYUHI-S</strain>
    </source>
</reference>
<dbReference type="AlphaFoldDB" id="A0A4Y1YM63"/>